<comment type="caution">
    <text evidence="8">The sequence shown here is derived from an EMBL/GenBank/DDBJ whole genome shotgun (WGS) entry which is preliminary data.</text>
</comment>
<reference evidence="8" key="1">
    <citation type="journal article" date="2020" name="Stud. Mycol.">
        <title>101 Dothideomycetes genomes: a test case for predicting lifestyles and emergence of pathogens.</title>
        <authorList>
            <person name="Haridas S."/>
            <person name="Albert R."/>
            <person name="Binder M."/>
            <person name="Bloem J."/>
            <person name="Labutti K."/>
            <person name="Salamov A."/>
            <person name="Andreopoulos B."/>
            <person name="Baker S."/>
            <person name="Barry K."/>
            <person name="Bills G."/>
            <person name="Bluhm B."/>
            <person name="Cannon C."/>
            <person name="Castanera R."/>
            <person name="Culley D."/>
            <person name="Daum C."/>
            <person name="Ezra D."/>
            <person name="Gonzalez J."/>
            <person name="Henrissat B."/>
            <person name="Kuo A."/>
            <person name="Liang C."/>
            <person name="Lipzen A."/>
            <person name="Lutzoni F."/>
            <person name="Magnuson J."/>
            <person name="Mondo S."/>
            <person name="Nolan M."/>
            <person name="Ohm R."/>
            <person name="Pangilinan J."/>
            <person name="Park H.-J."/>
            <person name="Ramirez L."/>
            <person name="Alfaro M."/>
            <person name="Sun H."/>
            <person name="Tritt A."/>
            <person name="Yoshinaga Y."/>
            <person name="Zwiers L.-H."/>
            <person name="Turgeon B."/>
            <person name="Goodwin S."/>
            <person name="Spatafora J."/>
            <person name="Crous P."/>
            <person name="Grigoriev I."/>
        </authorList>
    </citation>
    <scope>NUCLEOTIDE SEQUENCE</scope>
    <source>
        <strain evidence="8">CBS 260.36</strain>
    </source>
</reference>
<keyword evidence="2 6" id="KW-0812">Transmembrane</keyword>
<feature type="transmembrane region" description="Helical" evidence="6">
    <location>
        <begin position="274"/>
        <end position="294"/>
    </location>
</feature>
<feature type="domain" description="Major facilitator superfamily (MFS) profile" evidence="7">
    <location>
        <begin position="48"/>
        <end position="499"/>
    </location>
</feature>
<feature type="region of interest" description="Disordered" evidence="5">
    <location>
        <begin position="543"/>
        <end position="569"/>
    </location>
</feature>
<feature type="compositionally biased region" description="Basic and acidic residues" evidence="5">
    <location>
        <begin position="1"/>
        <end position="15"/>
    </location>
</feature>
<feature type="transmembrane region" description="Helical" evidence="6">
    <location>
        <begin position="439"/>
        <end position="459"/>
    </location>
</feature>
<feature type="transmembrane region" description="Helical" evidence="6">
    <location>
        <begin position="170"/>
        <end position="189"/>
    </location>
</feature>
<protein>
    <submittedName>
        <fullName evidence="8">MFS transporter</fullName>
    </submittedName>
</protein>
<dbReference type="SUPFAM" id="SSF103473">
    <property type="entry name" value="MFS general substrate transporter"/>
    <property type="match status" value="1"/>
</dbReference>
<feature type="transmembrane region" description="Helical" evidence="6">
    <location>
        <begin position="143"/>
        <end position="163"/>
    </location>
</feature>
<dbReference type="InterPro" id="IPR020846">
    <property type="entry name" value="MFS_dom"/>
</dbReference>
<feature type="transmembrane region" description="Helical" evidence="6">
    <location>
        <begin position="375"/>
        <end position="394"/>
    </location>
</feature>
<dbReference type="PRINTS" id="PR01036">
    <property type="entry name" value="TCRTETB"/>
</dbReference>
<keyword evidence="3 6" id="KW-1133">Transmembrane helix</keyword>
<dbReference type="InterPro" id="IPR036259">
    <property type="entry name" value="MFS_trans_sf"/>
</dbReference>
<proteinExistence type="predicted"/>
<feature type="compositionally biased region" description="Low complexity" evidence="5">
    <location>
        <begin position="543"/>
        <end position="554"/>
    </location>
</feature>
<evidence type="ECO:0000256" key="4">
    <source>
        <dbReference type="ARBA" id="ARBA00023136"/>
    </source>
</evidence>
<dbReference type="PANTHER" id="PTHR23501:SF201">
    <property type="entry name" value="MFS AFLATOXIN EFFLUX PUMP"/>
    <property type="match status" value="1"/>
</dbReference>
<organism evidence="8 9">
    <name type="scientific">Myriangium duriaei CBS 260.36</name>
    <dbReference type="NCBI Taxonomy" id="1168546"/>
    <lineage>
        <taxon>Eukaryota</taxon>
        <taxon>Fungi</taxon>
        <taxon>Dikarya</taxon>
        <taxon>Ascomycota</taxon>
        <taxon>Pezizomycotina</taxon>
        <taxon>Dothideomycetes</taxon>
        <taxon>Dothideomycetidae</taxon>
        <taxon>Myriangiales</taxon>
        <taxon>Myriangiaceae</taxon>
        <taxon>Myriangium</taxon>
    </lineage>
</organism>
<evidence type="ECO:0000256" key="2">
    <source>
        <dbReference type="ARBA" id="ARBA00022692"/>
    </source>
</evidence>
<feature type="transmembrane region" description="Helical" evidence="6">
    <location>
        <begin position="45"/>
        <end position="65"/>
    </location>
</feature>
<dbReference type="PANTHER" id="PTHR23501">
    <property type="entry name" value="MAJOR FACILITATOR SUPERFAMILY"/>
    <property type="match status" value="1"/>
</dbReference>
<feature type="transmembrane region" description="Helical" evidence="6">
    <location>
        <begin position="241"/>
        <end position="262"/>
    </location>
</feature>
<evidence type="ECO:0000313" key="9">
    <source>
        <dbReference type="Proteomes" id="UP000799439"/>
    </source>
</evidence>
<evidence type="ECO:0000256" key="5">
    <source>
        <dbReference type="SAM" id="MobiDB-lite"/>
    </source>
</evidence>
<dbReference type="InterPro" id="IPR011701">
    <property type="entry name" value="MFS"/>
</dbReference>
<accession>A0A9P4MIW8</accession>
<feature type="transmembrane region" description="Helical" evidence="6">
    <location>
        <begin position="349"/>
        <end position="370"/>
    </location>
</feature>
<dbReference type="FunFam" id="1.20.1250.20:FF:000196">
    <property type="entry name" value="MFS toxin efflux pump (AflT)"/>
    <property type="match status" value="1"/>
</dbReference>
<evidence type="ECO:0000256" key="6">
    <source>
        <dbReference type="SAM" id="Phobius"/>
    </source>
</evidence>
<feature type="transmembrane region" description="Helical" evidence="6">
    <location>
        <begin position="112"/>
        <end position="131"/>
    </location>
</feature>
<dbReference type="GO" id="GO:0005886">
    <property type="term" value="C:plasma membrane"/>
    <property type="evidence" value="ECO:0007669"/>
    <property type="project" value="TreeGrafter"/>
</dbReference>
<gene>
    <name evidence="8" type="ORF">K461DRAFT_222028</name>
</gene>
<feature type="transmembrane region" description="Helical" evidence="6">
    <location>
        <begin position="406"/>
        <end position="427"/>
    </location>
</feature>
<dbReference type="CDD" id="cd17502">
    <property type="entry name" value="MFS_Azr1_MDR_like"/>
    <property type="match status" value="1"/>
</dbReference>
<dbReference type="PROSITE" id="PS50850">
    <property type="entry name" value="MFS"/>
    <property type="match status" value="1"/>
</dbReference>
<feature type="transmembrane region" description="Helical" evidence="6">
    <location>
        <begin position="201"/>
        <end position="221"/>
    </location>
</feature>
<evidence type="ECO:0000313" key="8">
    <source>
        <dbReference type="EMBL" id="KAF2154633.1"/>
    </source>
</evidence>
<evidence type="ECO:0000256" key="1">
    <source>
        <dbReference type="ARBA" id="ARBA00004141"/>
    </source>
</evidence>
<feature type="transmembrane region" description="Helical" evidence="6">
    <location>
        <begin position="85"/>
        <end position="105"/>
    </location>
</feature>
<dbReference type="Gene3D" id="1.20.1250.20">
    <property type="entry name" value="MFS general substrate transporter like domains"/>
    <property type="match status" value="2"/>
</dbReference>
<dbReference type="Pfam" id="PF07690">
    <property type="entry name" value="MFS_1"/>
    <property type="match status" value="1"/>
</dbReference>
<feature type="transmembrane region" description="Helical" evidence="6">
    <location>
        <begin position="510"/>
        <end position="532"/>
    </location>
</feature>
<dbReference type="AlphaFoldDB" id="A0A9P4MIW8"/>
<feature type="compositionally biased region" description="Basic and acidic residues" evidence="5">
    <location>
        <begin position="558"/>
        <end position="569"/>
    </location>
</feature>
<keyword evidence="9" id="KW-1185">Reference proteome</keyword>
<dbReference type="OrthoDB" id="10021397at2759"/>
<sequence length="569" mass="60466">MSSDSSHHEEEEKAPVEQPAEQPLDLTKVKSTTPSEFEYPSSKQAIVIIAALYLSIFLVALDRTILGTAIPRITDQFHSFQDIGWYQSAYMICTAGFQLFFGRLYTYYSPKWVFITSITIFEIGSAISGAAPSSVALIVGRAISGVGGAGMFSGGMVILMGALPLHKRPFAMGLIGAVFGIASVVGPLMGGAFTDKVSWRWCFYINIPIGAVSVAGMLFALRKDIPIAAAGKTGREKALQLDPLGTALFLPSIICLLLALQWGGSTYAWSNGRIVALIVIFVVVQIAFWVLQIIRPEDRVTVPIRIILNRSIAGGMWYALFGGGTMVALSLYIPIWFQAIKGLDAIASGIRLIPLILGMVIFIIISGALVQRTGYYTPFMLAGATIMPIGAGLISTWTVDSTAKEWIGYQVLLGAGLGLGLQQANVAAQTVLPRKDTSVGVSLIVLAQTLGGGVFSSVVQNVINSALIKNLQGFPVKISAQAIVNAGATAIRSEIPAEYLRSFLILYNNAISKGFLVAVGTSSVVIIGAASMEWVSVKKNKKPAAGPAAATPAAVEEGQARAEEKTEQV</sequence>
<comment type="subcellular location">
    <subcellularLocation>
        <location evidence="1">Membrane</location>
        <topology evidence="1">Multi-pass membrane protein</topology>
    </subcellularLocation>
</comment>
<evidence type="ECO:0000256" key="3">
    <source>
        <dbReference type="ARBA" id="ARBA00022989"/>
    </source>
</evidence>
<name>A0A9P4MIW8_9PEZI</name>
<keyword evidence="4 6" id="KW-0472">Membrane</keyword>
<dbReference type="GO" id="GO:0022857">
    <property type="term" value="F:transmembrane transporter activity"/>
    <property type="evidence" value="ECO:0007669"/>
    <property type="project" value="InterPro"/>
</dbReference>
<evidence type="ECO:0000259" key="7">
    <source>
        <dbReference type="PROSITE" id="PS50850"/>
    </source>
</evidence>
<feature type="region of interest" description="Disordered" evidence="5">
    <location>
        <begin position="1"/>
        <end position="25"/>
    </location>
</feature>
<dbReference type="FunFam" id="1.20.1720.10:FF:000012">
    <property type="entry name" value="MFS toxin efflux pump (AflT)"/>
    <property type="match status" value="1"/>
</dbReference>
<dbReference type="EMBL" id="ML996083">
    <property type="protein sequence ID" value="KAF2154633.1"/>
    <property type="molecule type" value="Genomic_DNA"/>
</dbReference>
<feature type="transmembrane region" description="Helical" evidence="6">
    <location>
        <begin position="315"/>
        <end position="337"/>
    </location>
</feature>
<dbReference type="Proteomes" id="UP000799439">
    <property type="component" value="Unassembled WGS sequence"/>
</dbReference>